<dbReference type="AlphaFoldDB" id="X1UG88"/>
<sequence length="53" mass="5873">SIELLQVAKERNLGETDISNIIIDGELEVISGFKTPNNGFLQKIRKTAALNIF</sequence>
<reference evidence="1" key="1">
    <citation type="journal article" date="2014" name="Front. Microbiol.">
        <title>High frequency of phylogenetically diverse reductive dehalogenase-homologous genes in deep subseafloor sedimentary metagenomes.</title>
        <authorList>
            <person name="Kawai M."/>
            <person name="Futagami T."/>
            <person name="Toyoda A."/>
            <person name="Takaki Y."/>
            <person name="Nishi S."/>
            <person name="Hori S."/>
            <person name="Arai W."/>
            <person name="Tsubouchi T."/>
            <person name="Morono Y."/>
            <person name="Uchiyama I."/>
            <person name="Ito T."/>
            <person name="Fujiyama A."/>
            <person name="Inagaki F."/>
            <person name="Takami H."/>
        </authorList>
    </citation>
    <scope>NUCLEOTIDE SEQUENCE</scope>
    <source>
        <strain evidence="1">Expedition CK06-06</strain>
    </source>
</reference>
<name>X1UG88_9ZZZZ</name>
<evidence type="ECO:0000313" key="1">
    <source>
        <dbReference type="EMBL" id="GAJ16488.1"/>
    </source>
</evidence>
<feature type="non-terminal residue" evidence="1">
    <location>
        <position position="1"/>
    </location>
</feature>
<dbReference type="EMBL" id="BARW01042783">
    <property type="protein sequence ID" value="GAJ16488.1"/>
    <property type="molecule type" value="Genomic_DNA"/>
</dbReference>
<feature type="non-terminal residue" evidence="1">
    <location>
        <position position="53"/>
    </location>
</feature>
<gene>
    <name evidence="1" type="ORF">S12H4_63163</name>
</gene>
<protein>
    <submittedName>
        <fullName evidence="1">Uncharacterized protein</fullName>
    </submittedName>
</protein>
<comment type="caution">
    <text evidence="1">The sequence shown here is derived from an EMBL/GenBank/DDBJ whole genome shotgun (WGS) entry which is preliminary data.</text>
</comment>
<accession>X1UG88</accession>
<proteinExistence type="predicted"/>
<organism evidence="1">
    <name type="scientific">marine sediment metagenome</name>
    <dbReference type="NCBI Taxonomy" id="412755"/>
    <lineage>
        <taxon>unclassified sequences</taxon>
        <taxon>metagenomes</taxon>
        <taxon>ecological metagenomes</taxon>
    </lineage>
</organism>